<dbReference type="RefSeq" id="WP_156342657.1">
    <property type="nucleotide sequence ID" value="NZ_CACRSY010000015.1"/>
</dbReference>
<name>A0A6N2V640_BLAHA</name>
<protein>
    <submittedName>
        <fullName evidence="1">Flagellin N-methylase</fullName>
    </submittedName>
</protein>
<proteinExistence type="predicted"/>
<dbReference type="GO" id="GO:0032259">
    <property type="term" value="P:methylation"/>
    <property type="evidence" value="ECO:0007669"/>
    <property type="project" value="UniProtKB-KW"/>
</dbReference>
<gene>
    <name evidence="1" type="ORF">BHLFYP23_00900</name>
</gene>
<keyword evidence="1" id="KW-0808">Transferase</keyword>
<dbReference type="GO" id="GO:0008168">
    <property type="term" value="F:methyltransferase activity"/>
    <property type="evidence" value="ECO:0007669"/>
    <property type="project" value="UniProtKB-KW"/>
</dbReference>
<evidence type="ECO:0000313" key="1">
    <source>
        <dbReference type="EMBL" id="VYT26145.1"/>
    </source>
</evidence>
<dbReference type="Pfam" id="PF03692">
    <property type="entry name" value="CxxCxxCC"/>
    <property type="match status" value="1"/>
</dbReference>
<keyword evidence="1" id="KW-0966">Cell projection</keyword>
<sequence>MIREIDLSEISDGKRYGHKDMVKAGCNDCKGCSKCCQGMGHSIVLDPYDVYLLAQNLKQSFEEMLSYAIELQVAEGIILPNLKMTGAEEKCSFLNEQGRCSIHGFRPGFCRMFPLGRIYENNDFQYFLQVKECPQEPKTKVKIQKWLGIGDIRKYEVFVKDWHYFLKEIQELLEKAQNETLSKQFSVQLLQLFYIMPYETEQDFYSQFYLRLKEMKKRFL</sequence>
<dbReference type="EMBL" id="CACRSY010000015">
    <property type="protein sequence ID" value="VYT26145.1"/>
    <property type="molecule type" value="Genomic_DNA"/>
</dbReference>
<dbReference type="AlphaFoldDB" id="A0A6N2V640"/>
<keyword evidence="1" id="KW-0489">Methyltransferase</keyword>
<reference evidence="1" key="1">
    <citation type="submission" date="2019-11" db="EMBL/GenBank/DDBJ databases">
        <authorList>
            <person name="Feng L."/>
        </authorList>
    </citation>
    <scope>NUCLEOTIDE SEQUENCE</scope>
    <source>
        <strain evidence="1">BhanseniiLFYP23</strain>
    </source>
</reference>
<accession>A0A6N2V640</accession>
<dbReference type="PANTHER" id="PTHR35866:SF1">
    <property type="entry name" value="YKGJ FAMILY CYSTEINE CLUSTER PROTEIN"/>
    <property type="match status" value="1"/>
</dbReference>
<organism evidence="1">
    <name type="scientific">Blautia hansenii</name>
    <name type="common">Ruminococcus hansenii</name>
    <dbReference type="NCBI Taxonomy" id="1322"/>
    <lineage>
        <taxon>Bacteria</taxon>
        <taxon>Bacillati</taxon>
        <taxon>Bacillota</taxon>
        <taxon>Clostridia</taxon>
        <taxon>Lachnospirales</taxon>
        <taxon>Lachnospiraceae</taxon>
        <taxon>Blautia</taxon>
    </lineage>
</organism>
<keyword evidence="1" id="KW-0969">Cilium</keyword>
<keyword evidence="1" id="KW-0282">Flagellum</keyword>
<dbReference type="InterPro" id="IPR005358">
    <property type="entry name" value="Puta_zinc/iron-chelating_dom"/>
</dbReference>
<dbReference type="PANTHER" id="PTHR35866">
    <property type="entry name" value="PUTATIVE-RELATED"/>
    <property type="match status" value="1"/>
</dbReference>